<dbReference type="AlphaFoldDB" id="A0A1W0D1G4"/>
<evidence type="ECO:0000256" key="3">
    <source>
        <dbReference type="ARBA" id="ARBA00023143"/>
    </source>
</evidence>
<dbReference type="InterPro" id="IPR001624">
    <property type="entry name" value="FliE"/>
</dbReference>
<evidence type="ECO:0000313" key="6">
    <source>
        <dbReference type="Proteomes" id="UP000192721"/>
    </source>
</evidence>
<protein>
    <recommendedName>
        <fullName evidence="4">Flagellar hook-basal body complex protein FliE</fullName>
    </recommendedName>
</protein>
<dbReference type="GO" id="GO:0071973">
    <property type="term" value="P:bacterial-type flagellum-dependent cell motility"/>
    <property type="evidence" value="ECO:0007669"/>
    <property type="project" value="InterPro"/>
</dbReference>
<dbReference type="RefSeq" id="WP_081555367.1">
    <property type="nucleotide sequence ID" value="NZ_MUKV01000010.1"/>
</dbReference>
<sequence length="92" mass="10024">MIEAIAGNALADSLQGGAAKPLAPTGFEKVLAQLEKSENSLGGLLNDVATGQAGSLHQVMLRMEETRMQFELFMQARNKVLEAYQEVMRMQV</sequence>
<evidence type="ECO:0000313" key="5">
    <source>
        <dbReference type="EMBL" id="OQS40692.1"/>
    </source>
</evidence>
<keyword evidence="3 4" id="KW-0975">Bacterial flagellum</keyword>
<dbReference type="GO" id="GO:0009425">
    <property type="term" value="C:bacterial-type flagellum basal body"/>
    <property type="evidence" value="ECO:0007669"/>
    <property type="project" value="UniProtKB-SubCell"/>
</dbReference>
<evidence type="ECO:0000256" key="2">
    <source>
        <dbReference type="ARBA" id="ARBA00009272"/>
    </source>
</evidence>
<gene>
    <name evidence="4" type="primary">fliE</name>
    <name evidence="5" type="ORF">B0T45_09870</name>
</gene>
<dbReference type="Pfam" id="PF02049">
    <property type="entry name" value="FliE"/>
    <property type="match status" value="1"/>
</dbReference>
<reference evidence="5 6" key="1">
    <citation type="submission" date="2017-02" db="EMBL/GenBank/DDBJ databases">
        <title>Chromobacterium haemolyticum H5244.</title>
        <authorList>
            <person name="Gulvik C.A."/>
        </authorList>
    </citation>
    <scope>NUCLEOTIDE SEQUENCE [LARGE SCALE GENOMIC DNA]</scope>
    <source>
        <strain evidence="5 6">H5244</strain>
    </source>
</reference>
<organism evidence="5 6">
    <name type="scientific">Chromobacterium haemolyticum</name>
    <dbReference type="NCBI Taxonomy" id="394935"/>
    <lineage>
        <taxon>Bacteria</taxon>
        <taxon>Pseudomonadati</taxon>
        <taxon>Pseudomonadota</taxon>
        <taxon>Betaproteobacteria</taxon>
        <taxon>Neisseriales</taxon>
        <taxon>Chromobacteriaceae</taxon>
        <taxon>Chromobacterium</taxon>
    </lineage>
</organism>
<proteinExistence type="inferred from homology"/>
<evidence type="ECO:0000256" key="4">
    <source>
        <dbReference type="HAMAP-Rule" id="MF_00724"/>
    </source>
</evidence>
<name>A0A1W0D1G4_9NEIS</name>
<evidence type="ECO:0000256" key="1">
    <source>
        <dbReference type="ARBA" id="ARBA00004117"/>
    </source>
</evidence>
<dbReference type="GO" id="GO:0003774">
    <property type="term" value="F:cytoskeletal motor activity"/>
    <property type="evidence" value="ECO:0007669"/>
    <property type="project" value="InterPro"/>
</dbReference>
<comment type="subcellular location">
    <subcellularLocation>
        <location evidence="1 4">Bacterial flagellum basal body</location>
    </subcellularLocation>
</comment>
<comment type="caution">
    <text evidence="5">The sequence shown here is derived from an EMBL/GenBank/DDBJ whole genome shotgun (WGS) entry which is preliminary data.</text>
</comment>
<dbReference type="PANTHER" id="PTHR34653">
    <property type="match status" value="1"/>
</dbReference>
<dbReference type="PANTHER" id="PTHR34653:SF1">
    <property type="entry name" value="FLAGELLAR HOOK-BASAL BODY COMPLEX PROTEIN FLIE"/>
    <property type="match status" value="1"/>
</dbReference>
<accession>A0A1W0D1G4</accession>
<dbReference type="PRINTS" id="PR01006">
    <property type="entry name" value="FLGHOOKFLIE"/>
</dbReference>
<dbReference type="HAMAP" id="MF_00724">
    <property type="entry name" value="FliE"/>
    <property type="match status" value="1"/>
</dbReference>
<comment type="similarity">
    <text evidence="2 4">Belongs to the FliE family.</text>
</comment>
<dbReference type="GO" id="GO:0005198">
    <property type="term" value="F:structural molecule activity"/>
    <property type="evidence" value="ECO:0007669"/>
    <property type="project" value="InterPro"/>
</dbReference>
<dbReference type="Proteomes" id="UP000192721">
    <property type="component" value="Unassembled WGS sequence"/>
</dbReference>
<dbReference type="EMBL" id="MUKV01000010">
    <property type="protein sequence ID" value="OQS40692.1"/>
    <property type="molecule type" value="Genomic_DNA"/>
</dbReference>